<dbReference type="InterPro" id="IPR036770">
    <property type="entry name" value="Ankyrin_rpt-contain_sf"/>
</dbReference>
<dbReference type="Pfam" id="PF17919">
    <property type="entry name" value="RT_RNaseH_2"/>
    <property type="match status" value="1"/>
</dbReference>
<dbReference type="GO" id="GO:0008233">
    <property type="term" value="F:peptidase activity"/>
    <property type="evidence" value="ECO:0007669"/>
    <property type="project" value="UniProtKB-KW"/>
</dbReference>
<dbReference type="Gene3D" id="2.40.70.10">
    <property type="entry name" value="Acid Proteases"/>
    <property type="match status" value="1"/>
</dbReference>
<feature type="transmembrane region" description="Helical" evidence="10">
    <location>
        <begin position="1586"/>
        <end position="1605"/>
    </location>
</feature>
<dbReference type="PANTHER" id="PTHR37984:SF5">
    <property type="entry name" value="PROTEIN NYNRIN-LIKE"/>
    <property type="match status" value="1"/>
</dbReference>
<evidence type="ECO:0000256" key="4">
    <source>
        <dbReference type="ARBA" id="ARBA00022722"/>
    </source>
</evidence>
<keyword evidence="6" id="KW-0378">Hydrolase</keyword>
<evidence type="ECO:0000313" key="12">
    <source>
        <dbReference type="EMBL" id="KAD5961886.1"/>
    </source>
</evidence>
<dbReference type="FunFam" id="3.30.70.270:FF:000020">
    <property type="entry name" value="Transposon Tf2-6 polyprotein-like Protein"/>
    <property type="match status" value="1"/>
</dbReference>
<dbReference type="EMBL" id="SZYD01000006">
    <property type="protein sequence ID" value="KAD5961886.1"/>
    <property type="molecule type" value="Genomic_DNA"/>
</dbReference>
<dbReference type="InterPro" id="IPR043502">
    <property type="entry name" value="DNA/RNA_pol_sf"/>
</dbReference>
<keyword evidence="10" id="KW-0812">Transmembrane</keyword>
<dbReference type="GO" id="GO:0003964">
    <property type="term" value="F:RNA-directed DNA polymerase activity"/>
    <property type="evidence" value="ECO:0007669"/>
    <property type="project" value="UniProtKB-KW"/>
</dbReference>
<keyword evidence="5" id="KW-0255">Endonuclease</keyword>
<keyword evidence="1" id="KW-0645">Protease</keyword>
<dbReference type="SUPFAM" id="SSF48403">
    <property type="entry name" value="Ankyrin repeat"/>
    <property type="match status" value="1"/>
</dbReference>
<dbReference type="Pfam" id="PF00078">
    <property type="entry name" value="RVT_1"/>
    <property type="match status" value="1"/>
</dbReference>
<feature type="transmembrane region" description="Helical" evidence="10">
    <location>
        <begin position="1625"/>
        <end position="1656"/>
    </location>
</feature>
<dbReference type="SUPFAM" id="SSF56672">
    <property type="entry name" value="DNA/RNA polymerases"/>
    <property type="match status" value="1"/>
</dbReference>
<keyword evidence="7" id="KW-0695">RNA-directed DNA polymerase</keyword>
<dbReference type="Pfam" id="PF08284">
    <property type="entry name" value="RVP_2"/>
    <property type="match status" value="1"/>
</dbReference>
<evidence type="ECO:0000256" key="8">
    <source>
        <dbReference type="ARBA" id="ARBA00023268"/>
    </source>
</evidence>
<dbReference type="InterPro" id="IPR021109">
    <property type="entry name" value="Peptidase_aspartic_dom_sf"/>
</dbReference>
<keyword evidence="3" id="KW-0548">Nucleotidyltransferase</keyword>
<gene>
    <name evidence="12" type="ORF">E3N88_13359</name>
</gene>
<keyword evidence="4" id="KW-0540">Nuclease</keyword>
<feature type="region of interest" description="Disordered" evidence="9">
    <location>
        <begin position="580"/>
        <end position="603"/>
    </location>
</feature>
<evidence type="ECO:0000256" key="10">
    <source>
        <dbReference type="SAM" id="Phobius"/>
    </source>
</evidence>
<feature type="transmembrane region" description="Helical" evidence="10">
    <location>
        <begin position="1668"/>
        <end position="1694"/>
    </location>
</feature>
<dbReference type="Pfam" id="PF13962">
    <property type="entry name" value="PGG"/>
    <property type="match status" value="1"/>
</dbReference>
<proteinExistence type="predicted"/>
<sequence length="1746" mass="195775">MSKMTSSLSPSLSKYPQPIYKEHDLHTITKLNNFNVNYWKLAMSGYIEGNGLIAFIDGSITPPPDKINDENEQLQGIKNPDYTQWKQIDDQVQSSIMSTIQSGLWSDLSGKYAGKTTAELWSFIIQNVRLPAMTHPDRVSNQTPEGQKLIRYNLPLYKAAVEGNLKSLQEILLKEPNLVNAVITGAFETALIVACHRNLNSKFVEKLISLMSPQDLAMQNSFGKTAMFGAAVVGNVEAMKMMVDKNDNLPNITDIYNQLPIQSAAYAGQKHAVHYRLEVTGKEYLESRRKTFVHSLLVGGFYGFMLCTMLDHQQVKGPTHNQQIQPKSEEESHRDLSSQLASAAQQTDVALLATSLEDTKQAVNKLCVQVGLLAKQKFTEAEFSGKSKSSGPFGSSDASIFGRHKPAPINLPRFSGSHPERWVAQANRYFDFYRIPPEERLLISSFYFDDAAADWYDWVNRHSQIPTWKAFTEVIVIRFREKSLEQPEGLLAKLQQTSTVEEYRQRFEEISNRTTVPLPPEFLISCYISGLRLDIKQSVLIHKPTTLEEAMEKSQLHENRINMERGLGRLSLGSGKPILPTPKLPSTNTSTVSPNSQLNPKLPNTVGFRRLSQAELTQKKALGLCFRCDEKYTSDHKCRSAPQLLFFDDDPGPEHAPETGGIDTSDSVLADTLQLDEVKSHSAISYNALAGGCSASTLRFKGMVKGQPVQVLLDGGSTHCFVQTRIAKFLNLEVEAIPPFSVLVGSGERLPCSGVAKQVVLVIQGFQVTVDFFVLPLQGWDMVLGVSWLSTLGPVLTNYAAATFEFNLRDNRVVWQGESIPTVEPIQFHGLRKLASSAAIAQYFHLTLSPPQSLTQPTQSQDIQKLLTDFALVFQPPSGLPPTRIQDHDITLLPDSAPVAVRPYRYPHFQKQEVERLVQDMLAQGIIRPSYSPFSSPVLLVRKKDGTLRFCVDYRALNAITIPDRFPIPTIDELFDELHGAVYFSKLDLLSGYHQIRLQEGAITKTAFRTHDGHYEFLVMPFGLTNALSTFQRLMNDIFRPFLRKFVLVFFDDILIYSPTWDEHLSHLQLVFQSLLNNKLVAKLTKCLFGQTTVGYLGHVISAHGVAVDPDKIACIRDWPTPKTVKDVRSFLGLSGYYRRFIHHYASVAGPLSDLLRKDKFLWTSIQEEAFKKLKQLLSSTPVLRLPDFSKPFTVETDASGTGIGAVLSQENQPIAYYSIKLSPRMQQASTYQREMFAITQSVAKWRQYLVGRKFQIITDQQSLKNLQTQVIQTPDQHKWLGKLLGYDFDILYRPGKLNTAADALSRVFSSHMMAFSNQDSSFLQILRHKIQLDPALQQLYLAVTRAPLQQEERQPTAYGAAAAARSSSADLLDARLLDLPSVELERPIHYYKNTCNIENPTEESEKGYKAETNWSSVFWQLAGKFFPEIKQIQKKKVMHTQALQLLRFICGEIAKLDSKRIRDLIGQPLQAAAAMGNVEVVEEILVSIPNAIYLVNANKHGVFQITISNRFALSGEFGWSDLRSSAPGAALQMQRELQWFKVVKELSWPQDQEERNIFGKTPATIFTQTHENLAKEGEQWMKDRANSGIIVATLIATIMFTSAITVPGGSSSSNGLPIFTERQAFVVFAVSDALALFMSASSMLMFLGILTARYAVQDFLYSLPKRLIIALISLFLSIIFMMISFTSILYLVFGDEKRWVLGLVSSMATIPVLLFASLQFNPLLDIISSTYGPGIFGKRCDSVIL</sequence>
<feature type="compositionally biased region" description="Low complexity" evidence="9">
    <location>
        <begin position="585"/>
        <end position="596"/>
    </location>
</feature>
<evidence type="ECO:0000259" key="11">
    <source>
        <dbReference type="PROSITE" id="PS50878"/>
    </source>
</evidence>
<dbReference type="CDD" id="cd01647">
    <property type="entry name" value="RT_LTR"/>
    <property type="match status" value="1"/>
</dbReference>
<dbReference type="InterPro" id="IPR050951">
    <property type="entry name" value="Retrovirus_Pol_polyprotein"/>
</dbReference>
<dbReference type="InterPro" id="IPR041577">
    <property type="entry name" value="RT_RNaseH_2"/>
</dbReference>
<dbReference type="GO" id="GO:0004519">
    <property type="term" value="F:endonuclease activity"/>
    <property type="evidence" value="ECO:0007669"/>
    <property type="project" value="UniProtKB-KW"/>
</dbReference>
<feature type="compositionally biased region" description="Basic and acidic residues" evidence="9">
    <location>
        <begin position="327"/>
        <end position="336"/>
    </location>
</feature>
<feature type="domain" description="Reverse transcriptase" evidence="11">
    <location>
        <begin position="922"/>
        <end position="1101"/>
    </location>
</feature>
<dbReference type="FunFam" id="3.10.10.10:FF:000007">
    <property type="entry name" value="Retrovirus-related Pol polyprotein from transposon 17.6-like Protein"/>
    <property type="match status" value="1"/>
</dbReference>
<dbReference type="SUPFAM" id="SSF50630">
    <property type="entry name" value="Acid proteases"/>
    <property type="match status" value="1"/>
</dbReference>
<dbReference type="GO" id="GO:0006508">
    <property type="term" value="P:proteolysis"/>
    <property type="evidence" value="ECO:0007669"/>
    <property type="project" value="UniProtKB-KW"/>
</dbReference>
<keyword evidence="8" id="KW-0511">Multifunctional enzyme</keyword>
<name>A0A5N6P893_9ASTR</name>
<accession>A0A5N6P893</accession>
<evidence type="ECO:0000313" key="13">
    <source>
        <dbReference type="Proteomes" id="UP000326396"/>
    </source>
</evidence>
<keyword evidence="13" id="KW-1185">Reference proteome</keyword>
<dbReference type="Gene3D" id="3.30.70.270">
    <property type="match status" value="2"/>
</dbReference>
<evidence type="ECO:0000256" key="3">
    <source>
        <dbReference type="ARBA" id="ARBA00022695"/>
    </source>
</evidence>
<dbReference type="FunFam" id="3.10.20.370:FF:000001">
    <property type="entry name" value="Retrovirus-related Pol polyprotein from transposon 17.6-like protein"/>
    <property type="match status" value="1"/>
</dbReference>
<protein>
    <recommendedName>
        <fullName evidence="11">Reverse transcriptase domain-containing protein</fullName>
    </recommendedName>
</protein>
<evidence type="ECO:0000256" key="1">
    <source>
        <dbReference type="ARBA" id="ARBA00022670"/>
    </source>
</evidence>
<organism evidence="12 13">
    <name type="scientific">Mikania micrantha</name>
    <name type="common">bitter vine</name>
    <dbReference type="NCBI Taxonomy" id="192012"/>
    <lineage>
        <taxon>Eukaryota</taxon>
        <taxon>Viridiplantae</taxon>
        <taxon>Streptophyta</taxon>
        <taxon>Embryophyta</taxon>
        <taxon>Tracheophyta</taxon>
        <taxon>Spermatophyta</taxon>
        <taxon>Magnoliopsida</taxon>
        <taxon>eudicotyledons</taxon>
        <taxon>Gunneridae</taxon>
        <taxon>Pentapetalae</taxon>
        <taxon>asterids</taxon>
        <taxon>campanulids</taxon>
        <taxon>Asterales</taxon>
        <taxon>Asteraceae</taxon>
        <taxon>Asteroideae</taxon>
        <taxon>Heliantheae alliance</taxon>
        <taxon>Eupatorieae</taxon>
        <taxon>Mikania</taxon>
    </lineage>
</organism>
<evidence type="ECO:0000256" key="5">
    <source>
        <dbReference type="ARBA" id="ARBA00022759"/>
    </source>
</evidence>
<dbReference type="InterPro" id="IPR026961">
    <property type="entry name" value="PGG_dom"/>
</dbReference>
<keyword evidence="10" id="KW-0472">Membrane</keyword>
<dbReference type="InterPro" id="IPR002110">
    <property type="entry name" value="Ankyrin_rpt"/>
</dbReference>
<dbReference type="CDD" id="cd09274">
    <property type="entry name" value="RNase_HI_RT_Ty3"/>
    <property type="match status" value="1"/>
</dbReference>
<dbReference type="Proteomes" id="UP000326396">
    <property type="component" value="Linkage Group LG14"/>
</dbReference>
<reference evidence="12 13" key="1">
    <citation type="submission" date="2019-05" db="EMBL/GenBank/DDBJ databases">
        <title>Mikania micrantha, genome provides insights into the molecular mechanism of rapid growth.</title>
        <authorList>
            <person name="Liu B."/>
        </authorList>
    </citation>
    <scope>NUCLEOTIDE SEQUENCE [LARGE SCALE GENOMIC DNA]</scope>
    <source>
        <strain evidence="12">NLD-2019</strain>
        <tissue evidence="12">Leaf</tissue>
    </source>
</reference>
<evidence type="ECO:0000256" key="6">
    <source>
        <dbReference type="ARBA" id="ARBA00022801"/>
    </source>
</evidence>
<dbReference type="Gene3D" id="3.10.10.10">
    <property type="entry name" value="HIV Type 1 Reverse Transcriptase, subunit A, domain 1"/>
    <property type="match status" value="1"/>
</dbReference>
<feature type="transmembrane region" description="Helical" evidence="10">
    <location>
        <begin position="1700"/>
        <end position="1719"/>
    </location>
</feature>
<comment type="caution">
    <text evidence="12">The sequence shown here is derived from an EMBL/GenBank/DDBJ whole genome shotgun (WGS) entry which is preliminary data.</text>
</comment>
<dbReference type="Pfam" id="PF03732">
    <property type="entry name" value="Retrotrans_gag"/>
    <property type="match status" value="1"/>
</dbReference>
<dbReference type="OrthoDB" id="1933597at2759"/>
<dbReference type="InterPro" id="IPR005162">
    <property type="entry name" value="Retrotrans_gag_dom"/>
</dbReference>
<dbReference type="InterPro" id="IPR000477">
    <property type="entry name" value="RT_dom"/>
</dbReference>
<dbReference type="CDD" id="cd00303">
    <property type="entry name" value="retropepsin_like"/>
    <property type="match status" value="1"/>
</dbReference>
<dbReference type="InterPro" id="IPR043128">
    <property type="entry name" value="Rev_trsase/Diguanyl_cyclase"/>
</dbReference>
<dbReference type="Gene3D" id="1.25.40.20">
    <property type="entry name" value="Ankyrin repeat-containing domain"/>
    <property type="match status" value="1"/>
</dbReference>
<evidence type="ECO:0000256" key="7">
    <source>
        <dbReference type="ARBA" id="ARBA00022918"/>
    </source>
</evidence>
<evidence type="ECO:0000256" key="9">
    <source>
        <dbReference type="SAM" id="MobiDB-lite"/>
    </source>
</evidence>
<dbReference type="SMART" id="SM00248">
    <property type="entry name" value="ANK"/>
    <property type="match status" value="3"/>
</dbReference>
<evidence type="ECO:0000256" key="2">
    <source>
        <dbReference type="ARBA" id="ARBA00022679"/>
    </source>
</evidence>
<feature type="region of interest" description="Disordered" evidence="9">
    <location>
        <begin position="317"/>
        <end position="339"/>
    </location>
</feature>
<dbReference type="PROSITE" id="PS50878">
    <property type="entry name" value="RT_POL"/>
    <property type="match status" value="1"/>
</dbReference>
<dbReference type="PANTHER" id="PTHR37984">
    <property type="entry name" value="PROTEIN CBG26694"/>
    <property type="match status" value="1"/>
</dbReference>
<keyword evidence="10" id="KW-1133">Transmembrane helix</keyword>
<keyword evidence="2" id="KW-0808">Transferase</keyword>